<dbReference type="InterPro" id="IPR050231">
    <property type="entry name" value="Iron_ascorbate_oxido_reductase"/>
</dbReference>
<sequence>MAAIPIVDLDDNKTDRVVKQLDEAFSTVGFVYLTNHGIQQATIDSVLKASKHFFQLPDDVKNQTRRDSSKDNDGYVGINQEILGTNNLQEIKEAYNVTSSNSIFPSEELDPEFRSAVVSLALELTELTKRLLTFMALALGLEDNFFVDRHRFMFQDQTKNATTFRTLYYPSLADTHIQPGVVRCGAHSDYGTITLLLQDDVGGLQVLSGTEWISAVPIPGSILVNLGDLMQFWTAGRYTATVHRVLVPEEEIRRKSTRQSIAFFVHPDNDVMVSQLNGCNDHPPVGALDYLKTRLSATYKY</sequence>
<evidence type="ECO:0000313" key="4">
    <source>
        <dbReference type="Proteomes" id="UP001234178"/>
    </source>
</evidence>
<proteinExistence type="inferred from homology"/>
<accession>A0ABR0AN79</accession>
<dbReference type="Gene3D" id="2.60.120.330">
    <property type="entry name" value="B-lactam Antibiotic, Isopenicillin N Synthase, Chain"/>
    <property type="match status" value="1"/>
</dbReference>
<dbReference type="Proteomes" id="UP001234178">
    <property type="component" value="Unassembled WGS sequence"/>
</dbReference>
<dbReference type="InterPro" id="IPR026992">
    <property type="entry name" value="DIOX_N"/>
</dbReference>
<comment type="caution">
    <text evidence="3">The sequence shown here is derived from an EMBL/GenBank/DDBJ whole genome shotgun (WGS) entry which is preliminary data.</text>
</comment>
<dbReference type="PRINTS" id="PR00682">
    <property type="entry name" value="IPNSYNTHASE"/>
</dbReference>
<dbReference type="Pfam" id="PF14226">
    <property type="entry name" value="DIOX_N"/>
    <property type="match status" value="1"/>
</dbReference>
<keyword evidence="1" id="KW-0408">Iron</keyword>
<keyword evidence="1" id="KW-0560">Oxidoreductase</keyword>
<keyword evidence="1" id="KW-0479">Metal-binding</keyword>
<keyword evidence="4" id="KW-1185">Reference proteome</keyword>
<dbReference type="Pfam" id="PF03171">
    <property type="entry name" value="2OG-FeII_Oxy"/>
    <property type="match status" value="1"/>
</dbReference>
<gene>
    <name evidence="3" type="ORF">OUZ56_015576</name>
</gene>
<reference evidence="3 4" key="1">
    <citation type="journal article" date="2023" name="Nucleic Acids Res.">
        <title>The hologenome of Daphnia magna reveals possible DNA methylation and microbiome-mediated evolution of the host genome.</title>
        <authorList>
            <person name="Chaturvedi A."/>
            <person name="Li X."/>
            <person name="Dhandapani V."/>
            <person name="Marshall H."/>
            <person name="Kissane S."/>
            <person name="Cuenca-Cambronero M."/>
            <person name="Asole G."/>
            <person name="Calvet F."/>
            <person name="Ruiz-Romero M."/>
            <person name="Marangio P."/>
            <person name="Guigo R."/>
            <person name="Rago D."/>
            <person name="Mirbahai L."/>
            <person name="Eastwood N."/>
            <person name="Colbourne J.K."/>
            <person name="Zhou J."/>
            <person name="Mallon E."/>
            <person name="Orsini L."/>
        </authorList>
    </citation>
    <scope>NUCLEOTIDE SEQUENCE [LARGE SCALE GENOMIC DNA]</scope>
    <source>
        <strain evidence="3">LRV0_1</strain>
    </source>
</reference>
<evidence type="ECO:0000256" key="1">
    <source>
        <dbReference type="RuleBase" id="RU003682"/>
    </source>
</evidence>
<dbReference type="PANTHER" id="PTHR47990">
    <property type="entry name" value="2-OXOGLUTARATE (2OG) AND FE(II)-DEPENDENT OXYGENASE SUPERFAMILY PROTEIN-RELATED"/>
    <property type="match status" value="1"/>
</dbReference>
<evidence type="ECO:0000313" key="3">
    <source>
        <dbReference type="EMBL" id="KAK4026572.1"/>
    </source>
</evidence>
<comment type="similarity">
    <text evidence="1">Belongs to the iron/ascorbate-dependent oxidoreductase family.</text>
</comment>
<dbReference type="EMBL" id="JAOYFB010000038">
    <property type="protein sequence ID" value="KAK4026572.1"/>
    <property type="molecule type" value="Genomic_DNA"/>
</dbReference>
<organism evidence="3 4">
    <name type="scientific">Daphnia magna</name>
    <dbReference type="NCBI Taxonomy" id="35525"/>
    <lineage>
        <taxon>Eukaryota</taxon>
        <taxon>Metazoa</taxon>
        <taxon>Ecdysozoa</taxon>
        <taxon>Arthropoda</taxon>
        <taxon>Crustacea</taxon>
        <taxon>Branchiopoda</taxon>
        <taxon>Diplostraca</taxon>
        <taxon>Cladocera</taxon>
        <taxon>Anomopoda</taxon>
        <taxon>Daphniidae</taxon>
        <taxon>Daphnia</taxon>
    </lineage>
</organism>
<protein>
    <recommendedName>
        <fullName evidence="2">Fe2OG dioxygenase domain-containing protein</fullName>
    </recommendedName>
</protein>
<name>A0ABR0AN79_9CRUS</name>
<dbReference type="SUPFAM" id="SSF51197">
    <property type="entry name" value="Clavaminate synthase-like"/>
    <property type="match status" value="1"/>
</dbReference>
<feature type="domain" description="Fe2OG dioxygenase" evidence="2">
    <location>
        <begin position="160"/>
        <end position="267"/>
    </location>
</feature>
<dbReference type="InterPro" id="IPR044861">
    <property type="entry name" value="IPNS-like_FE2OG_OXY"/>
</dbReference>
<evidence type="ECO:0000259" key="2">
    <source>
        <dbReference type="PROSITE" id="PS51471"/>
    </source>
</evidence>
<dbReference type="InterPro" id="IPR027443">
    <property type="entry name" value="IPNS-like_sf"/>
</dbReference>
<dbReference type="PROSITE" id="PS51471">
    <property type="entry name" value="FE2OG_OXY"/>
    <property type="match status" value="1"/>
</dbReference>
<dbReference type="InterPro" id="IPR005123">
    <property type="entry name" value="Oxoglu/Fe-dep_dioxygenase_dom"/>
</dbReference>